<gene>
    <name evidence="2" type="ORF">H9847_02935</name>
</gene>
<protein>
    <submittedName>
        <fullName evidence="2">Uncharacterized protein</fullName>
    </submittedName>
</protein>
<accession>A0A948TF28</accession>
<comment type="caution">
    <text evidence="2">The sequence shown here is derived from an EMBL/GenBank/DDBJ whole genome shotgun (WGS) entry which is preliminary data.</text>
</comment>
<proteinExistence type="predicted"/>
<evidence type="ECO:0000313" key="2">
    <source>
        <dbReference type="EMBL" id="MBU3843816.1"/>
    </source>
</evidence>
<dbReference type="EMBL" id="JAHLFE010000057">
    <property type="protein sequence ID" value="MBU3843816.1"/>
    <property type="molecule type" value="Genomic_DNA"/>
</dbReference>
<dbReference type="Proteomes" id="UP000733611">
    <property type="component" value="Unassembled WGS sequence"/>
</dbReference>
<name>A0A948TF28_9GAMM</name>
<evidence type="ECO:0000313" key="3">
    <source>
        <dbReference type="Proteomes" id="UP000733611"/>
    </source>
</evidence>
<sequence length="431" mass="48337">MTKSFISFPHQNQRALVQSASALLRQPKPQLRKRNELKQLLDPLLVEVLTAHCPQDNCPEVNSEVYRYLEHYLPQEEAPKDIYRAAIDAAVDMASDFKDEMQKIEFADADADSALGGADADADAAYSLNLPDAESELQLQETVFAADDDSTLCHGSYDLLGESFVQDHQGEAEVSAAKNRTRDRRKLILDSTPQKSGKSAAPAKQQALTALQDSLLTASNFRPVPFSALQERDDDRYFLSAEYQKWIVDSSALPEKWDLLELPDESAVQDKLNDWEMLFVPDDGGLQKMAPDWSYPDLSAEELTQEAQANKPPLEEVTWRAENFTAQVVAPESGRPHFYMAWPQPHKESEAVIPATMELRSNPDISQLQQLCVTFPDKDTVATMPTSEMQTTFAPYLRRKATQQLPSRHGKHYQHRSGGSRARATSVGRSR</sequence>
<evidence type="ECO:0000256" key="1">
    <source>
        <dbReference type="SAM" id="MobiDB-lite"/>
    </source>
</evidence>
<organism evidence="2 3">
    <name type="scientific">Candidatus Anaerobiospirillum pullicola</name>
    <dbReference type="NCBI Taxonomy" id="2838451"/>
    <lineage>
        <taxon>Bacteria</taxon>
        <taxon>Pseudomonadati</taxon>
        <taxon>Pseudomonadota</taxon>
        <taxon>Gammaproteobacteria</taxon>
        <taxon>Aeromonadales</taxon>
        <taxon>Succinivibrionaceae</taxon>
        <taxon>Anaerobiospirillum</taxon>
    </lineage>
</organism>
<reference evidence="2" key="1">
    <citation type="journal article" date="2021" name="PeerJ">
        <title>Extensive microbial diversity within the chicken gut microbiome revealed by metagenomics and culture.</title>
        <authorList>
            <person name="Gilroy R."/>
            <person name="Ravi A."/>
            <person name="Getino M."/>
            <person name="Pursley I."/>
            <person name="Horton D.L."/>
            <person name="Alikhan N.F."/>
            <person name="Baker D."/>
            <person name="Gharbi K."/>
            <person name="Hall N."/>
            <person name="Watson M."/>
            <person name="Adriaenssens E.M."/>
            <person name="Foster-Nyarko E."/>
            <person name="Jarju S."/>
            <person name="Secka A."/>
            <person name="Antonio M."/>
            <person name="Oren A."/>
            <person name="Chaudhuri R.R."/>
            <person name="La Ragione R."/>
            <person name="Hildebrand F."/>
            <person name="Pallen M.J."/>
        </authorList>
    </citation>
    <scope>NUCLEOTIDE SEQUENCE</scope>
    <source>
        <strain evidence="2">378</strain>
    </source>
</reference>
<feature type="region of interest" description="Disordered" evidence="1">
    <location>
        <begin position="399"/>
        <end position="431"/>
    </location>
</feature>
<dbReference type="AlphaFoldDB" id="A0A948TF28"/>
<reference evidence="2" key="2">
    <citation type="submission" date="2021-04" db="EMBL/GenBank/DDBJ databases">
        <authorList>
            <person name="Gilroy R."/>
        </authorList>
    </citation>
    <scope>NUCLEOTIDE SEQUENCE</scope>
    <source>
        <strain evidence="2">378</strain>
    </source>
</reference>